<keyword evidence="2" id="KW-1185">Reference proteome</keyword>
<reference evidence="1 2" key="8">
    <citation type="journal article" date="2010" name="J. Virol.">
        <title>Microarray analysis of Paramecium bursaria chlorella virus 1 transcription.</title>
        <authorList>
            <person name="Yanai-Balser G.M."/>
            <person name="Duncan G.A."/>
            <person name="Eudy J.D."/>
            <person name="Wang D."/>
            <person name="Li X."/>
            <person name="Agarkova I.V."/>
            <person name="Dunigan D.D."/>
            <person name="Van Etten J.L."/>
        </authorList>
    </citation>
    <scope>NUCLEOTIDE SEQUENCE [LARGE SCALE GENOMIC DNA]</scope>
</reference>
<name>F8TU75_PBCV1</name>
<organismHost>
    <name type="scientific">Chlorella</name>
    <dbReference type="NCBI Taxonomy" id="3071"/>
</organismHost>
<protein>
    <submittedName>
        <fullName evidence="1">Uncharacterized protein</fullName>
    </submittedName>
</protein>
<sequence length="42" mass="4798">MNVRTDRTVFAVFNFFLSTNTSVKFSLGFKNSVKINASMLYT</sequence>
<reference evidence="1 2" key="3">
    <citation type="journal article" date="1996" name="Virology">
        <title>Analysis of 94 kb of the chlorella virus PBCV-1 330-kb genome: map positions 88 to 182.</title>
        <authorList>
            <person name="Lu Z."/>
            <person name="Li Y."/>
            <person name="Que Q."/>
            <person name="Kutish G.F."/>
            <person name="Rock D.L."/>
            <person name="Van Etten J.L."/>
        </authorList>
    </citation>
    <scope>NUCLEOTIDE SEQUENCE [LARGE SCALE GENOMIC DNA]</scope>
</reference>
<reference evidence="1 2" key="5">
    <citation type="journal article" date="1997" name="Virology">
        <title>Analysis of 74 kb of DNA located at the right end of the 330-kb chlorella virus PBCV-1 genome.</title>
        <authorList>
            <person name="Li Y."/>
            <person name="Lu Z."/>
            <person name="Sun L."/>
            <person name="Ropp S."/>
            <person name="Kutish G.F."/>
            <person name="Rock D.L."/>
            <person name="Van Etten J.L."/>
        </authorList>
    </citation>
    <scope>NUCLEOTIDE SEQUENCE [LARGE SCALE GENOMIC DNA]</scope>
</reference>
<evidence type="ECO:0000313" key="2">
    <source>
        <dbReference type="Proteomes" id="UP000000862"/>
    </source>
</evidence>
<dbReference type="GeneID" id="10971156"/>
<dbReference type="RefSeq" id="YP_004678991.1">
    <property type="nucleotide sequence ID" value="NC_000852.5"/>
</dbReference>
<reference evidence="1 2" key="1">
    <citation type="journal article" date="1995" name="Virology">
        <title>Analysis of 45 kb of DNA located at the left end of the chlorella virus PBCV-1 genome.</title>
        <authorList>
            <person name="Lu Z."/>
            <person name="Li Y."/>
            <person name="Zhang Y."/>
            <person name="Kutish G.F."/>
            <person name="Rock D.L."/>
            <person name="Van Etten J.L."/>
        </authorList>
    </citation>
    <scope>NUCLEOTIDE SEQUENCE [LARGE SCALE GENOMIC DNA]</scope>
</reference>
<dbReference type="EMBL" id="JF411744">
    <property type="protein sequence ID" value="AEI70136.1"/>
    <property type="molecule type" value="Genomic_DNA"/>
</dbReference>
<dbReference type="KEGG" id="vg:10971156"/>
<dbReference type="Proteomes" id="UP000000862">
    <property type="component" value="Segment"/>
</dbReference>
<proteinExistence type="predicted"/>
<reference evidence="1 2" key="2">
    <citation type="journal article" date="1995" name="Virology">
        <title>Analysis of 43 kb of the Chlorella virus PBCV-1 330-kb genome: map positions 45 to 88.</title>
        <authorList>
            <person name="Li Y."/>
            <person name="Lu Z."/>
            <person name="Burbank D.E."/>
            <person name="Kutish G.F."/>
            <person name="Rock D.L."/>
            <person name="Van Etten J.L."/>
        </authorList>
    </citation>
    <scope>NUCLEOTIDE SEQUENCE [LARGE SCALE GENOMIC DNA]</scope>
</reference>
<reference evidence="1 2" key="7">
    <citation type="journal article" date="2000" name="Virology">
        <title>Characterization of a beta-1,3-glucanase encoded by chlorella virus PBCV-1.</title>
        <authorList>
            <person name="Sun L."/>
            <person name="Gurnon J.R."/>
            <person name="Adams B.J."/>
            <person name="Graves M.V."/>
            <person name="Van Etten J.L."/>
        </authorList>
    </citation>
    <scope>NUCLEOTIDE SEQUENCE [LARGE SCALE GENOMIC DNA]</scope>
</reference>
<gene>
    <name evidence="1" type="primary">a634aL</name>
</gene>
<organism evidence="1 2">
    <name type="scientific">Paramecium bursaria Chlorella virus 1</name>
    <name type="common">PBCV-1</name>
    <dbReference type="NCBI Taxonomy" id="10506"/>
    <lineage>
        <taxon>Viruses</taxon>
        <taxon>Varidnaviria</taxon>
        <taxon>Bamfordvirae</taxon>
        <taxon>Nucleocytoviricota</taxon>
        <taxon>Megaviricetes</taxon>
        <taxon>Algavirales</taxon>
        <taxon>Phycodnaviridae</taxon>
        <taxon>Chlorovirus</taxon>
        <taxon>Chlorovirus vanettense</taxon>
    </lineage>
</organism>
<reference evidence="1 2" key="4">
    <citation type="journal article" date="1996" name="Virology">
        <title>Analysis of 76 kb of the chlorella virus PBCV-1 330-kb genome: map positions 182 to 258.</title>
        <authorList>
            <person name="Kutish G.F."/>
            <person name="Li Y."/>
            <person name="Lu Z."/>
            <person name="Furuta M."/>
            <person name="Rock D.L."/>
            <person name="Van Etten J.L."/>
        </authorList>
    </citation>
    <scope>NUCLEOTIDE SEQUENCE [LARGE SCALE GENOMIC DNA]</scope>
</reference>
<reference evidence="1 2" key="6">
    <citation type="journal article" date="1999" name="Virology">
        <title>Chlorella virus PBCV-1 encodes a functional homospermidine synthase.</title>
        <authorList>
            <person name="Kaiser A."/>
            <person name="Vollmert M."/>
            <person name="Tholl D."/>
            <person name="Graves M.V."/>
            <person name="Gurnon J.R."/>
            <person name="Xing W."/>
            <person name="Lisec A.D."/>
            <person name="Nickerson K.W."/>
            <person name="Van Etten J.L."/>
        </authorList>
    </citation>
    <scope>NUCLEOTIDE SEQUENCE [LARGE SCALE GENOMIC DNA]</scope>
</reference>
<evidence type="ECO:0000313" key="1">
    <source>
        <dbReference type="EMBL" id="AEI70136.1"/>
    </source>
</evidence>
<accession>F8TU75</accession>